<feature type="transmembrane region" description="Helical" evidence="7">
    <location>
        <begin position="462"/>
        <end position="480"/>
    </location>
</feature>
<evidence type="ECO:0000313" key="11">
    <source>
        <dbReference type="Proteomes" id="UP000181969"/>
    </source>
</evidence>
<accession>A0A1I4FN74</accession>
<feature type="transmembrane region" description="Helical" evidence="7">
    <location>
        <begin position="163"/>
        <end position="180"/>
    </location>
</feature>
<feature type="transmembrane region" description="Helical" evidence="7">
    <location>
        <begin position="85"/>
        <end position="103"/>
    </location>
</feature>
<dbReference type="PANTHER" id="PTHR30250">
    <property type="entry name" value="PST FAMILY PREDICTED COLANIC ACID TRANSPORTER"/>
    <property type="match status" value="1"/>
</dbReference>
<dbReference type="RefSeq" id="WP_016170996.1">
    <property type="nucleotide sequence ID" value="NZ_AP026069.1"/>
</dbReference>
<dbReference type="Proteomes" id="UP000181969">
    <property type="component" value="Unassembled WGS sequence"/>
</dbReference>
<evidence type="ECO:0000256" key="5">
    <source>
        <dbReference type="ARBA" id="ARBA00023136"/>
    </source>
</evidence>
<dbReference type="GO" id="GO:0005886">
    <property type="term" value="C:plasma membrane"/>
    <property type="evidence" value="ECO:0007669"/>
    <property type="project" value="UniProtKB-SubCell"/>
</dbReference>
<sequence>MNSTEMTDNLSMEEKLQQMDAETKRKEIRDNKAAQQDTMMRGTLWFTLADILSRLLGAIYIIPWFAWMGEHNNEANALFSMGYNIYALFLLISTAGLPVAIAREVAHYNAMGDENLSNRLVRHIFIFMVGLGIVAAGVMYIGAPALAAMSGGGENLTEVMRSLSLAILIFPAMSVIRGYFQGLNDMKPIALSQIYEQVVRVIWMLVFTFMIMKLGFSGGDWTQAVVQSTTAAFIGMLGSCVVLLWYLIKNNMLGKIINPGPSITKISAWRLLSQTIYQAIPFVVIGSAIQIFKIVDQATFVTVMRWVSDYSDTQLLVFFSYFSANTDKLTMILIGEAMTLGAVALPLIASNFVKKNYKETAHLISYDFQLFVAFMLPAVLGMTILAAPIYTLFYGSVNSLQLALFIWAVLQSFLLALYTMVAPILQALHYSKVAMRYFIITLVIKLILQIPSIMIFHSYGPLVATTIAFGYGTWIIIRKIHEVTGFRVKSTLKGIMGISIITAIMAVVTLVLYGLISLILMPLSPGHFKALLVVVVAGGGGFFTYIYIAAKAGLLEKLMGSRGTRLRQKLHI</sequence>
<feature type="compositionally biased region" description="Basic and acidic residues" evidence="6">
    <location>
        <begin position="12"/>
        <end position="32"/>
    </location>
</feature>
<feature type="transmembrane region" description="Helical" evidence="7">
    <location>
        <begin position="492"/>
        <end position="516"/>
    </location>
</feature>
<keyword evidence="3 7" id="KW-0812">Transmembrane</keyword>
<dbReference type="EMBL" id="JARYTV010000004">
    <property type="protein sequence ID" value="MDH7959970.1"/>
    <property type="molecule type" value="Genomic_DNA"/>
</dbReference>
<evidence type="ECO:0000313" key="9">
    <source>
        <dbReference type="EMBL" id="SFL19382.1"/>
    </source>
</evidence>
<feature type="compositionally biased region" description="Polar residues" evidence="6">
    <location>
        <begin position="1"/>
        <end position="10"/>
    </location>
</feature>
<reference evidence="8" key="3">
    <citation type="submission" date="2023-04" db="EMBL/GenBank/DDBJ databases">
        <title>Genomic analysis of Lactococcus garvieae isolates.</title>
        <authorList>
            <person name="Zhanghang C."/>
        </authorList>
    </citation>
    <scope>NUCLEOTIDE SEQUENCE</scope>
    <source>
        <strain evidence="8">ZB-1</strain>
    </source>
</reference>
<dbReference type="AlphaFoldDB" id="A0A1I4FN74"/>
<dbReference type="InterPro" id="IPR002797">
    <property type="entry name" value="Polysacc_synth"/>
</dbReference>
<keyword evidence="2" id="KW-1003">Cell membrane</keyword>
<protein>
    <submittedName>
        <fullName evidence="9">Membrane protein involved in the export of O-antigen and teichoic acid</fullName>
    </submittedName>
    <submittedName>
        <fullName evidence="8">Polysaccharide biosynthesis protein</fullName>
    </submittedName>
</protein>
<evidence type="ECO:0000313" key="8">
    <source>
        <dbReference type="EMBL" id="MDH7959970.1"/>
    </source>
</evidence>
<dbReference type="CDD" id="cd13124">
    <property type="entry name" value="MATE_SpoVB_like"/>
    <property type="match status" value="1"/>
</dbReference>
<dbReference type="EMBL" id="FOTJ01000002">
    <property type="protein sequence ID" value="SFL19382.1"/>
    <property type="molecule type" value="Genomic_DNA"/>
</dbReference>
<comment type="subcellular location">
    <subcellularLocation>
        <location evidence="1">Cell membrane</location>
        <topology evidence="1">Multi-pass membrane protein</topology>
    </subcellularLocation>
</comment>
<proteinExistence type="predicted"/>
<dbReference type="InterPro" id="IPR024923">
    <property type="entry name" value="PG_synth_SpoVB"/>
</dbReference>
<feature type="transmembrane region" description="Helical" evidence="7">
    <location>
        <begin position="124"/>
        <end position="143"/>
    </location>
</feature>
<feature type="transmembrane region" description="Helical" evidence="7">
    <location>
        <begin position="329"/>
        <end position="349"/>
    </location>
</feature>
<evidence type="ECO:0000313" key="10">
    <source>
        <dbReference type="EMBL" id="WEA14076.1"/>
    </source>
</evidence>
<organism evidence="9 11">
    <name type="scientific">Lactococcus garvieae</name>
    <dbReference type="NCBI Taxonomy" id="1363"/>
    <lineage>
        <taxon>Bacteria</taxon>
        <taxon>Bacillati</taxon>
        <taxon>Bacillota</taxon>
        <taxon>Bacilli</taxon>
        <taxon>Lactobacillales</taxon>
        <taxon>Streptococcaceae</taxon>
        <taxon>Lactococcus</taxon>
    </lineage>
</organism>
<name>A0A1I4FN74_9LACT</name>
<dbReference type="Proteomes" id="UP001217324">
    <property type="component" value="Chromosome"/>
</dbReference>
<feature type="region of interest" description="Disordered" evidence="6">
    <location>
        <begin position="1"/>
        <end position="34"/>
    </location>
</feature>
<dbReference type="InterPro" id="IPR050833">
    <property type="entry name" value="Poly_Biosynth_Transport"/>
</dbReference>
<dbReference type="PIRSF" id="PIRSF038958">
    <property type="entry name" value="PG_synth_SpoVB"/>
    <property type="match status" value="1"/>
</dbReference>
<feature type="transmembrane region" description="Helical" evidence="7">
    <location>
        <begin position="201"/>
        <end position="219"/>
    </location>
</feature>
<feature type="transmembrane region" description="Helical" evidence="7">
    <location>
        <begin position="528"/>
        <end position="550"/>
    </location>
</feature>
<feature type="transmembrane region" description="Helical" evidence="7">
    <location>
        <begin position="225"/>
        <end position="248"/>
    </location>
</feature>
<evidence type="ECO:0000256" key="3">
    <source>
        <dbReference type="ARBA" id="ARBA00022692"/>
    </source>
</evidence>
<dbReference type="PANTHER" id="PTHR30250:SF21">
    <property type="entry name" value="LIPID II FLIPPASE MURJ"/>
    <property type="match status" value="1"/>
</dbReference>
<keyword evidence="5 7" id="KW-0472">Membrane</keyword>
<dbReference type="EMBL" id="CP118627">
    <property type="protein sequence ID" value="WEA14076.1"/>
    <property type="molecule type" value="Genomic_DNA"/>
</dbReference>
<evidence type="ECO:0000256" key="2">
    <source>
        <dbReference type="ARBA" id="ARBA00022475"/>
    </source>
</evidence>
<feature type="transmembrane region" description="Helical" evidence="7">
    <location>
        <begin position="402"/>
        <end position="425"/>
    </location>
</feature>
<dbReference type="Proteomes" id="UP001157396">
    <property type="component" value="Unassembled WGS sequence"/>
</dbReference>
<feature type="transmembrane region" description="Helical" evidence="7">
    <location>
        <begin position="437"/>
        <end position="456"/>
    </location>
</feature>
<keyword evidence="4 7" id="KW-1133">Transmembrane helix</keyword>
<dbReference type="Pfam" id="PF01943">
    <property type="entry name" value="Polysacc_synt"/>
    <property type="match status" value="1"/>
</dbReference>
<reference evidence="10" key="2">
    <citation type="submission" date="2023-02" db="EMBL/GenBank/DDBJ databases">
        <title>Comparative genomics and fermentation flavor characterization of five lactic acid bacteria reveal flavor biosynthesis metabolic pathways in fermented muskmelon puree.</title>
        <authorList>
            <person name="Yuan L."/>
            <person name="Li M."/>
            <person name="Xu X."/>
            <person name="Lao F."/>
            <person name="Wu J."/>
        </authorList>
    </citation>
    <scope>NUCLEOTIDE SEQUENCE</scope>
    <source>
        <strain evidence="10">Pa-2</strain>
    </source>
</reference>
<dbReference type="OrthoDB" id="9775950at2"/>
<feature type="transmembrane region" description="Helical" evidence="7">
    <location>
        <begin position="44"/>
        <end position="65"/>
    </location>
</feature>
<feature type="transmembrane region" description="Helical" evidence="7">
    <location>
        <begin position="370"/>
        <end position="390"/>
    </location>
</feature>
<reference evidence="9 11" key="1">
    <citation type="submission" date="2016-10" db="EMBL/GenBank/DDBJ databases">
        <authorList>
            <person name="de Groot N.N."/>
        </authorList>
    </citation>
    <scope>NUCLEOTIDE SEQUENCE [LARGE SCALE GENOMIC DNA]</scope>
    <source>
        <strain evidence="9 11">M79</strain>
    </source>
</reference>
<gene>
    <name evidence="10" type="ORF">PWF74_00920</name>
    <name evidence="8" type="ORF">QHR29_05755</name>
    <name evidence="9" type="ORF">SAMN05216438_10299</name>
</gene>
<evidence type="ECO:0000256" key="6">
    <source>
        <dbReference type="SAM" id="MobiDB-lite"/>
    </source>
</evidence>
<evidence type="ECO:0000256" key="7">
    <source>
        <dbReference type="SAM" id="Phobius"/>
    </source>
</evidence>
<evidence type="ECO:0000256" key="1">
    <source>
        <dbReference type="ARBA" id="ARBA00004651"/>
    </source>
</evidence>
<evidence type="ECO:0000256" key="4">
    <source>
        <dbReference type="ARBA" id="ARBA00022989"/>
    </source>
</evidence>
<feature type="transmembrane region" description="Helical" evidence="7">
    <location>
        <begin position="275"/>
        <end position="295"/>
    </location>
</feature>